<dbReference type="Pfam" id="PF14329">
    <property type="entry name" value="DUF4386"/>
    <property type="match status" value="1"/>
</dbReference>
<feature type="transmembrane region" description="Helical" evidence="1">
    <location>
        <begin position="166"/>
        <end position="185"/>
    </location>
</feature>
<dbReference type="InterPro" id="IPR025495">
    <property type="entry name" value="DUF4386"/>
</dbReference>
<dbReference type="RefSeq" id="WP_015048474.1">
    <property type="nucleotide sequence ID" value="NC_018868.3"/>
</dbReference>
<dbReference type="eggNOG" id="ENOG502Z8X1">
    <property type="taxonomic scope" value="Bacteria"/>
</dbReference>
<sequence>MTLQQSGGVAAIIEGLTYIFGIVLFLIVLNPAGHDGAMARLQFMTENSDRYILGLLVSGFLFSFALVVLVQAIHQQLVVVAPDLTRFATVIGYFWAAVVLASAMIEMVSINALAELFITDPDAALALQRSAGVVSGGLGGDIELIGAVWTACISVICIKHNIFNRWLSYLGLMVGAAGTLTLLNFFSTFKGNPAVEWLTLIFGLGQIPWFFWLGLSLYRR</sequence>
<reference evidence="2 3" key="1">
    <citation type="journal article" date="2013" name="Genome Announc.">
        <title>Complete genome sequence of Simiduia agarivorans SA1(T), a marine bacterium able to degrade a variety of polysaccharides.</title>
        <authorList>
            <person name="Lin S.Y."/>
            <person name="Shieh W.Y."/>
            <person name="Chen J.S."/>
            <person name="Tang S.L."/>
        </authorList>
    </citation>
    <scope>NUCLEOTIDE SEQUENCE [LARGE SCALE GENOMIC DNA]</scope>
    <source>
        <strain evidence="3">DSM 21679 / JCM 13881 / BCRC 17597 / SA1</strain>
    </source>
</reference>
<name>K4KMS6_SIMAS</name>
<dbReference type="EMBL" id="CP003746">
    <property type="protein sequence ID" value="AFV00322.1"/>
    <property type="molecule type" value="Genomic_DNA"/>
</dbReference>
<feature type="transmembrane region" description="Helical" evidence="1">
    <location>
        <begin position="51"/>
        <end position="73"/>
    </location>
</feature>
<proteinExistence type="predicted"/>
<feature type="transmembrane region" description="Helical" evidence="1">
    <location>
        <begin position="93"/>
        <end position="114"/>
    </location>
</feature>
<keyword evidence="1" id="KW-0812">Transmembrane</keyword>
<evidence type="ECO:0008006" key="4">
    <source>
        <dbReference type="Google" id="ProtNLM"/>
    </source>
</evidence>
<keyword evidence="1" id="KW-1133">Transmembrane helix</keyword>
<dbReference type="Proteomes" id="UP000000466">
    <property type="component" value="Chromosome"/>
</dbReference>
<dbReference type="OrthoDB" id="1162205at2"/>
<evidence type="ECO:0000256" key="1">
    <source>
        <dbReference type="SAM" id="Phobius"/>
    </source>
</evidence>
<dbReference type="HOGENOM" id="CLU_107033_0_0_6"/>
<accession>K4KMS6</accession>
<evidence type="ECO:0000313" key="3">
    <source>
        <dbReference type="Proteomes" id="UP000000466"/>
    </source>
</evidence>
<gene>
    <name evidence="2" type="ordered locus">M5M_15945</name>
</gene>
<organism evidence="2 3">
    <name type="scientific">Simiduia agarivorans (strain DSM 21679 / JCM 13881 / BCRC 17597 / SA1)</name>
    <dbReference type="NCBI Taxonomy" id="1117647"/>
    <lineage>
        <taxon>Bacteria</taxon>
        <taxon>Pseudomonadati</taxon>
        <taxon>Pseudomonadota</taxon>
        <taxon>Gammaproteobacteria</taxon>
        <taxon>Cellvibrionales</taxon>
        <taxon>Cellvibrionaceae</taxon>
        <taxon>Simiduia</taxon>
    </lineage>
</organism>
<keyword evidence="3" id="KW-1185">Reference proteome</keyword>
<dbReference type="AlphaFoldDB" id="K4KMS6"/>
<feature type="transmembrane region" description="Helical" evidence="1">
    <location>
        <begin position="6"/>
        <end position="30"/>
    </location>
</feature>
<protein>
    <recommendedName>
        <fullName evidence="4">DUF4386 domain-containing protein</fullName>
    </recommendedName>
</protein>
<dbReference type="STRING" id="1117647.M5M_15945"/>
<dbReference type="KEGG" id="saga:M5M_15945"/>
<feature type="transmembrane region" description="Helical" evidence="1">
    <location>
        <begin position="197"/>
        <end position="218"/>
    </location>
</feature>
<evidence type="ECO:0000313" key="2">
    <source>
        <dbReference type="EMBL" id="AFV00322.1"/>
    </source>
</evidence>
<keyword evidence="1" id="KW-0472">Membrane</keyword>